<evidence type="ECO:0000313" key="9">
    <source>
        <dbReference type="EMBL" id="TQN30209.1"/>
    </source>
</evidence>
<evidence type="ECO:0000256" key="2">
    <source>
        <dbReference type="ARBA" id="ARBA00006448"/>
    </source>
</evidence>
<dbReference type="Pfam" id="PF04239">
    <property type="entry name" value="DUF421"/>
    <property type="match status" value="1"/>
</dbReference>
<dbReference type="EMBL" id="VFQC01000001">
    <property type="protein sequence ID" value="TQN30209.1"/>
    <property type="molecule type" value="Genomic_DNA"/>
</dbReference>
<dbReference type="RefSeq" id="WP_141921486.1">
    <property type="nucleotide sequence ID" value="NZ_VFQC01000001.1"/>
</dbReference>
<gene>
    <name evidence="9" type="ORF">FHX37_0070</name>
</gene>
<comment type="similarity">
    <text evidence="2">Belongs to the UPF0702 family.</text>
</comment>
<evidence type="ECO:0000313" key="10">
    <source>
        <dbReference type="Proteomes" id="UP000317422"/>
    </source>
</evidence>
<evidence type="ECO:0000256" key="5">
    <source>
        <dbReference type="ARBA" id="ARBA00022989"/>
    </source>
</evidence>
<dbReference type="InterPro" id="IPR007353">
    <property type="entry name" value="DUF421"/>
</dbReference>
<comment type="caution">
    <text evidence="9">The sequence shown here is derived from an EMBL/GenBank/DDBJ whole genome shotgun (WGS) entry which is preliminary data.</text>
</comment>
<comment type="subcellular location">
    <subcellularLocation>
        <location evidence="1">Cell membrane</location>
        <topology evidence="1">Multi-pass membrane protein</topology>
    </subcellularLocation>
</comment>
<evidence type="ECO:0000256" key="1">
    <source>
        <dbReference type="ARBA" id="ARBA00004651"/>
    </source>
</evidence>
<feature type="domain" description="YetF C-terminal" evidence="8">
    <location>
        <begin position="91"/>
        <end position="162"/>
    </location>
</feature>
<evidence type="ECO:0000259" key="8">
    <source>
        <dbReference type="Pfam" id="PF04239"/>
    </source>
</evidence>
<proteinExistence type="inferred from homology"/>
<dbReference type="GO" id="GO:0005886">
    <property type="term" value="C:plasma membrane"/>
    <property type="evidence" value="ECO:0007669"/>
    <property type="project" value="UniProtKB-SubCell"/>
</dbReference>
<dbReference type="AlphaFoldDB" id="A0A543NEI6"/>
<protein>
    <submittedName>
        <fullName evidence="9">Uncharacterized protein DUF421</fullName>
    </submittedName>
</protein>
<dbReference type="PANTHER" id="PTHR34582">
    <property type="entry name" value="UPF0702 TRANSMEMBRANE PROTEIN YCAP"/>
    <property type="match status" value="1"/>
</dbReference>
<keyword evidence="6 7" id="KW-0472">Membrane</keyword>
<sequence length="195" mass="21387">MWHDLFVTGIPPAEKVLRTVLVYLVVALLLRLLGKRDTAQLNTMDLVVMLLLANVVQNAIIGPEYSLSGAVIGAVVLLGCDSLLVRAQNRWTWAWRLLEGSPVVLARDGSYEPDAMRRLGIRKSDVAWTVQGGGGQDIRDVQRVVLVPGGKLLVQLRRDKRSATVADTDALNERLARIERLLGSRSDESGPESPT</sequence>
<dbReference type="Gene3D" id="3.30.240.20">
    <property type="entry name" value="bsu07140 like domains"/>
    <property type="match status" value="1"/>
</dbReference>
<feature type="transmembrane region" description="Helical" evidence="7">
    <location>
        <begin position="16"/>
        <end position="34"/>
    </location>
</feature>
<accession>A0A543NEI6</accession>
<dbReference type="Proteomes" id="UP000317422">
    <property type="component" value="Unassembled WGS sequence"/>
</dbReference>
<organism evidence="9 10">
    <name type="scientific">Haloactinospora alba</name>
    <dbReference type="NCBI Taxonomy" id="405555"/>
    <lineage>
        <taxon>Bacteria</taxon>
        <taxon>Bacillati</taxon>
        <taxon>Actinomycetota</taxon>
        <taxon>Actinomycetes</taxon>
        <taxon>Streptosporangiales</taxon>
        <taxon>Nocardiopsidaceae</taxon>
        <taxon>Haloactinospora</taxon>
    </lineage>
</organism>
<dbReference type="PANTHER" id="PTHR34582:SF2">
    <property type="entry name" value="UPF0702 TRANSMEMBRANE PROTEIN YDFR"/>
    <property type="match status" value="1"/>
</dbReference>
<reference evidence="9 10" key="1">
    <citation type="submission" date="2019-06" db="EMBL/GenBank/DDBJ databases">
        <title>Sequencing the genomes of 1000 actinobacteria strains.</title>
        <authorList>
            <person name="Klenk H.-P."/>
        </authorList>
    </citation>
    <scope>NUCLEOTIDE SEQUENCE [LARGE SCALE GENOMIC DNA]</scope>
    <source>
        <strain evidence="9 10">DSM 45015</strain>
    </source>
</reference>
<evidence type="ECO:0000256" key="6">
    <source>
        <dbReference type="ARBA" id="ARBA00023136"/>
    </source>
</evidence>
<keyword evidence="3" id="KW-1003">Cell membrane</keyword>
<keyword evidence="10" id="KW-1185">Reference proteome</keyword>
<evidence type="ECO:0000256" key="4">
    <source>
        <dbReference type="ARBA" id="ARBA00022692"/>
    </source>
</evidence>
<keyword evidence="4 7" id="KW-0812">Transmembrane</keyword>
<evidence type="ECO:0000256" key="7">
    <source>
        <dbReference type="SAM" id="Phobius"/>
    </source>
</evidence>
<dbReference type="InterPro" id="IPR023090">
    <property type="entry name" value="UPF0702_alpha/beta_dom_sf"/>
</dbReference>
<dbReference type="OrthoDB" id="9778331at2"/>
<keyword evidence="5 7" id="KW-1133">Transmembrane helix</keyword>
<name>A0A543NEI6_9ACTN</name>
<evidence type="ECO:0000256" key="3">
    <source>
        <dbReference type="ARBA" id="ARBA00022475"/>
    </source>
</evidence>